<evidence type="ECO:0000313" key="3">
    <source>
        <dbReference type="Proteomes" id="UP000253495"/>
    </source>
</evidence>
<keyword evidence="3" id="KW-1185">Reference proteome</keyword>
<dbReference type="GO" id="GO:0006355">
    <property type="term" value="P:regulation of DNA-templated transcription"/>
    <property type="evidence" value="ECO:0007669"/>
    <property type="project" value="InterPro"/>
</dbReference>
<gene>
    <name evidence="2" type="ORF">DFQ14_10992</name>
</gene>
<dbReference type="EMBL" id="QPJC01000009">
    <property type="protein sequence ID" value="RCW41015.1"/>
    <property type="molecule type" value="Genomic_DNA"/>
</dbReference>
<organism evidence="2 3">
    <name type="scientific">Halopolyspora algeriensis</name>
    <dbReference type="NCBI Taxonomy" id="1500506"/>
    <lineage>
        <taxon>Bacteria</taxon>
        <taxon>Bacillati</taxon>
        <taxon>Actinomycetota</taxon>
        <taxon>Actinomycetes</taxon>
        <taxon>Actinomycetes incertae sedis</taxon>
        <taxon>Halopolyspora</taxon>
    </lineage>
</organism>
<dbReference type="AlphaFoldDB" id="A0A368VIA2"/>
<name>A0A368VIA2_9ACTN</name>
<feature type="region of interest" description="Disordered" evidence="1">
    <location>
        <begin position="82"/>
        <end position="113"/>
    </location>
</feature>
<evidence type="ECO:0000313" key="2">
    <source>
        <dbReference type="EMBL" id="RCW41015.1"/>
    </source>
</evidence>
<evidence type="ECO:0000256" key="1">
    <source>
        <dbReference type="SAM" id="MobiDB-lite"/>
    </source>
</evidence>
<feature type="compositionally biased region" description="Basic and acidic residues" evidence="1">
    <location>
        <begin position="94"/>
        <end position="113"/>
    </location>
</feature>
<sequence>MTAFYTVRLCHYYVTAFHACYCGEVTGKLTIRDVDESDLDILKTAARNQGTSLNRYVTALLHEQAQREHHRALFARIAAQEPDMSPVDSVAEVRAMRDEQDAGDAEQHRSTNS</sequence>
<proteinExistence type="predicted"/>
<protein>
    <submittedName>
        <fullName evidence="2">Uncharacterized protein</fullName>
    </submittedName>
</protein>
<dbReference type="InterPro" id="IPR010985">
    <property type="entry name" value="Ribbon_hlx_hlx"/>
</dbReference>
<dbReference type="Proteomes" id="UP000253495">
    <property type="component" value="Unassembled WGS sequence"/>
</dbReference>
<reference evidence="2 3" key="1">
    <citation type="submission" date="2018-07" db="EMBL/GenBank/DDBJ databases">
        <title>Genomic Encyclopedia of Type Strains, Phase III (KMG-III): the genomes of soil and plant-associated and newly described type strains.</title>
        <authorList>
            <person name="Whitman W."/>
        </authorList>
    </citation>
    <scope>NUCLEOTIDE SEQUENCE [LARGE SCALE GENOMIC DNA]</scope>
    <source>
        <strain evidence="2 3">CECT 8575</strain>
    </source>
</reference>
<dbReference type="SUPFAM" id="SSF47598">
    <property type="entry name" value="Ribbon-helix-helix"/>
    <property type="match status" value="1"/>
</dbReference>
<accession>A0A368VIA2</accession>
<comment type="caution">
    <text evidence="2">The sequence shown here is derived from an EMBL/GenBank/DDBJ whole genome shotgun (WGS) entry which is preliminary data.</text>
</comment>